<keyword evidence="6" id="KW-0067">ATP-binding</keyword>
<dbReference type="GO" id="GO:0006450">
    <property type="term" value="P:regulation of translational fidelity"/>
    <property type="evidence" value="ECO:0007669"/>
    <property type="project" value="InterPro"/>
</dbReference>
<protein>
    <recommendedName>
        <fullName evidence="6">Aspartyl/glutamyl-tRNA(Asn/Gln) amidotransferase subunit C</fullName>
        <shortName evidence="6">Asp/Glu-ADT subunit C</shortName>
        <ecNumber evidence="6">6.3.5.-</ecNumber>
    </recommendedName>
</protein>
<organism evidence="7 8">
    <name type="scientific">Breznakia blatticola</name>
    <dbReference type="NCBI Taxonomy" id="1754012"/>
    <lineage>
        <taxon>Bacteria</taxon>
        <taxon>Bacillati</taxon>
        <taxon>Bacillota</taxon>
        <taxon>Erysipelotrichia</taxon>
        <taxon>Erysipelotrichales</taxon>
        <taxon>Erysipelotrichaceae</taxon>
        <taxon>Breznakia</taxon>
    </lineage>
</organism>
<comment type="subunit">
    <text evidence="2 6">Heterotrimer of A, B and C subunits.</text>
</comment>
<gene>
    <name evidence="6" type="primary">gatC</name>
    <name evidence="7" type="ORF">EDD63_10923</name>
</gene>
<dbReference type="InterPro" id="IPR036113">
    <property type="entry name" value="Asp/Glu-ADT_sf_sub_c"/>
</dbReference>
<dbReference type="GO" id="GO:0050566">
    <property type="term" value="F:asparaginyl-tRNA synthase (glutamine-hydrolyzing) activity"/>
    <property type="evidence" value="ECO:0007669"/>
    <property type="project" value="RHEA"/>
</dbReference>
<comment type="similarity">
    <text evidence="1 6">Belongs to the GatC family.</text>
</comment>
<evidence type="ECO:0000313" key="8">
    <source>
        <dbReference type="Proteomes" id="UP000294743"/>
    </source>
</evidence>
<dbReference type="Proteomes" id="UP000294743">
    <property type="component" value="Unassembled WGS sequence"/>
</dbReference>
<evidence type="ECO:0000256" key="2">
    <source>
        <dbReference type="ARBA" id="ARBA00011123"/>
    </source>
</evidence>
<comment type="catalytic activity">
    <reaction evidence="5 6">
        <text>L-glutamyl-tRNA(Gln) + L-glutamine + ATP + H2O = L-glutaminyl-tRNA(Gln) + L-glutamate + ADP + phosphate + H(+)</text>
        <dbReference type="Rhea" id="RHEA:17521"/>
        <dbReference type="Rhea" id="RHEA-COMP:9681"/>
        <dbReference type="Rhea" id="RHEA-COMP:9684"/>
        <dbReference type="ChEBI" id="CHEBI:15377"/>
        <dbReference type="ChEBI" id="CHEBI:15378"/>
        <dbReference type="ChEBI" id="CHEBI:29985"/>
        <dbReference type="ChEBI" id="CHEBI:30616"/>
        <dbReference type="ChEBI" id="CHEBI:43474"/>
        <dbReference type="ChEBI" id="CHEBI:58359"/>
        <dbReference type="ChEBI" id="CHEBI:78520"/>
        <dbReference type="ChEBI" id="CHEBI:78521"/>
        <dbReference type="ChEBI" id="CHEBI:456216"/>
    </reaction>
</comment>
<evidence type="ECO:0000256" key="6">
    <source>
        <dbReference type="HAMAP-Rule" id="MF_00122"/>
    </source>
</evidence>
<sequence length="96" mass="11340">MEKNKAYFRKLANQIMIDLSDDEIEILQKEFEVTLRKMDLLDKINTDDVKEMVYPFELETHFLREDEIENVISQQEALENAPEVKDGQILVPKVVK</sequence>
<evidence type="ECO:0000256" key="1">
    <source>
        <dbReference type="ARBA" id="ARBA00010757"/>
    </source>
</evidence>
<keyword evidence="7" id="KW-0808">Transferase</keyword>
<comment type="function">
    <text evidence="3 6">Allows the formation of correctly charged Asn-tRNA(Asn) or Gln-tRNA(Gln) through the transamidation of misacylated Asp-tRNA(Asn) or Glu-tRNA(Gln) in organisms which lack either or both of asparaginyl-tRNA or glutaminyl-tRNA synthetases. The reaction takes place in the presence of glutamine and ATP through an activated phospho-Asp-tRNA(Asn) or phospho-Glu-tRNA(Gln).</text>
</comment>
<keyword evidence="6" id="KW-0547">Nucleotide-binding</keyword>
<dbReference type="GO" id="GO:0006412">
    <property type="term" value="P:translation"/>
    <property type="evidence" value="ECO:0007669"/>
    <property type="project" value="UniProtKB-UniRule"/>
</dbReference>
<reference evidence="7 8" key="1">
    <citation type="submission" date="2019-03" db="EMBL/GenBank/DDBJ databases">
        <title>Genomic Encyclopedia of Type Strains, Phase IV (KMG-IV): sequencing the most valuable type-strain genomes for metagenomic binning, comparative biology and taxonomic classification.</title>
        <authorList>
            <person name="Goeker M."/>
        </authorList>
    </citation>
    <scope>NUCLEOTIDE SEQUENCE [LARGE SCALE GENOMIC DNA]</scope>
    <source>
        <strain evidence="7 8">DSM 28867</strain>
    </source>
</reference>
<dbReference type="RefSeq" id="WP_134168743.1">
    <property type="nucleotide sequence ID" value="NZ_SODD01000009.1"/>
</dbReference>
<comment type="caution">
    <text evidence="7">The sequence shown here is derived from an EMBL/GenBank/DDBJ whole genome shotgun (WGS) entry which is preliminary data.</text>
</comment>
<comment type="catalytic activity">
    <reaction evidence="4 6">
        <text>L-aspartyl-tRNA(Asn) + L-glutamine + ATP + H2O = L-asparaginyl-tRNA(Asn) + L-glutamate + ADP + phosphate + 2 H(+)</text>
        <dbReference type="Rhea" id="RHEA:14513"/>
        <dbReference type="Rhea" id="RHEA-COMP:9674"/>
        <dbReference type="Rhea" id="RHEA-COMP:9677"/>
        <dbReference type="ChEBI" id="CHEBI:15377"/>
        <dbReference type="ChEBI" id="CHEBI:15378"/>
        <dbReference type="ChEBI" id="CHEBI:29985"/>
        <dbReference type="ChEBI" id="CHEBI:30616"/>
        <dbReference type="ChEBI" id="CHEBI:43474"/>
        <dbReference type="ChEBI" id="CHEBI:58359"/>
        <dbReference type="ChEBI" id="CHEBI:78515"/>
        <dbReference type="ChEBI" id="CHEBI:78516"/>
        <dbReference type="ChEBI" id="CHEBI:456216"/>
    </reaction>
</comment>
<keyword evidence="8" id="KW-1185">Reference proteome</keyword>
<keyword evidence="6" id="KW-0648">Protein biosynthesis</keyword>
<evidence type="ECO:0000256" key="5">
    <source>
        <dbReference type="ARBA" id="ARBA00047913"/>
    </source>
</evidence>
<dbReference type="GO" id="GO:0005524">
    <property type="term" value="F:ATP binding"/>
    <property type="evidence" value="ECO:0007669"/>
    <property type="project" value="UniProtKB-KW"/>
</dbReference>
<dbReference type="Pfam" id="PF02686">
    <property type="entry name" value="GatC"/>
    <property type="match status" value="1"/>
</dbReference>
<name>A0A4R7ZVU3_9FIRM</name>
<dbReference type="PANTHER" id="PTHR15004">
    <property type="entry name" value="GLUTAMYL-TRNA(GLN) AMIDOTRANSFERASE SUBUNIT C, MITOCHONDRIAL"/>
    <property type="match status" value="1"/>
</dbReference>
<evidence type="ECO:0000256" key="4">
    <source>
        <dbReference type="ARBA" id="ARBA00047380"/>
    </source>
</evidence>
<dbReference type="GO" id="GO:0016740">
    <property type="term" value="F:transferase activity"/>
    <property type="evidence" value="ECO:0007669"/>
    <property type="project" value="UniProtKB-KW"/>
</dbReference>
<proteinExistence type="inferred from homology"/>
<accession>A0A4R7ZVU3</accession>
<evidence type="ECO:0000256" key="3">
    <source>
        <dbReference type="ARBA" id="ARBA00024799"/>
    </source>
</evidence>
<dbReference type="HAMAP" id="MF_00122">
    <property type="entry name" value="GatC"/>
    <property type="match status" value="1"/>
</dbReference>
<dbReference type="NCBIfam" id="TIGR00135">
    <property type="entry name" value="gatC"/>
    <property type="match status" value="1"/>
</dbReference>
<dbReference type="AlphaFoldDB" id="A0A4R7ZVU3"/>
<keyword evidence="6" id="KW-0436">Ligase</keyword>
<dbReference type="InterPro" id="IPR003837">
    <property type="entry name" value="GatC"/>
</dbReference>
<dbReference type="EMBL" id="SODD01000009">
    <property type="protein sequence ID" value="TDW20988.1"/>
    <property type="molecule type" value="Genomic_DNA"/>
</dbReference>
<dbReference type="SUPFAM" id="SSF141000">
    <property type="entry name" value="Glu-tRNAGln amidotransferase C subunit"/>
    <property type="match status" value="1"/>
</dbReference>
<dbReference type="GO" id="GO:0050567">
    <property type="term" value="F:glutaminyl-tRNA synthase (glutamine-hydrolyzing) activity"/>
    <property type="evidence" value="ECO:0007669"/>
    <property type="project" value="UniProtKB-UniRule"/>
</dbReference>
<dbReference type="GO" id="GO:0070681">
    <property type="term" value="P:glutaminyl-tRNAGln biosynthesis via transamidation"/>
    <property type="evidence" value="ECO:0007669"/>
    <property type="project" value="TreeGrafter"/>
</dbReference>
<dbReference type="OrthoDB" id="9813938at2"/>
<dbReference type="EC" id="6.3.5.-" evidence="6"/>
<dbReference type="PANTHER" id="PTHR15004:SF0">
    <property type="entry name" value="GLUTAMYL-TRNA(GLN) AMIDOTRANSFERASE SUBUNIT C, MITOCHONDRIAL"/>
    <property type="match status" value="1"/>
</dbReference>
<evidence type="ECO:0000313" key="7">
    <source>
        <dbReference type="EMBL" id="TDW20988.1"/>
    </source>
</evidence>